<dbReference type="EMBL" id="JACJKU010000018">
    <property type="protein sequence ID" value="MBM6940449.1"/>
    <property type="molecule type" value="Genomic_DNA"/>
</dbReference>
<sequence>MTIFIGKDKETALQKATKYFAVGREQLQIKELQTARRGFLGIGKRPAKLEVTLKSKQVQKKQKQAEKSVTNSPSPKPAVVDQPVQQELTAEEQAQQQMAENHQRNLNIMKKAVGGLQQYLNDIYQQLGIEIRPEIRIIRAHYCEVDLVAENTGQVVGYHGRRINAVEQLGAAYLNYHGIRDVDLMLDSDHYRDKRRTTLNKIMERSITQVIASNQAVFLDPMPARERKYLHKLAEKEHRVRTYSHGREPFRSIVIAPQN</sequence>
<feature type="domain" description="R3H" evidence="8">
    <location>
        <begin position="193"/>
        <end position="259"/>
    </location>
</feature>
<keyword evidence="10" id="KW-1185">Reference proteome</keyword>
<feature type="region of interest" description="Disordered" evidence="7">
    <location>
        <begin position="54"/>
        <end position="82"/>
    </location>
</feature>
<evidence type="ECO:0000259" key="8">
    <source>
        <dbReference type="PROSITE" id="PS51061"/>
    </source>
</evidence>
<dbReference type="Pfam" id="PF01424">
    <property type="entry name" value="R3H"/>
    <property type="match status" value="1"/>
</dbReference>
<proteinExistence type="inferred from homology"/>
<dbReference type="Proteomes" id="UP000785625">
    <property type="component" value="Unassembled WGS sequence"/>
</dbReference>
<dbReference type="PANTHER" id="PTHR35800:SF1">
    <property type="entry name" value="RNA-BINDING PROTEIN KHPB"/>
    <property type="match status" value="1"/>
</dbReference>
<organism evidence="9 10">
    <name type="scientific">Limosilactobacillus coleohominis</name>
    <dbReference type="NCBI Taxonomy" id="181675"/>
    <lineage>
        <taxon>Bacteria</taxon>
        <taxon>Bacillati</taxon>
        <taxon>Bacillota</taxon>
        <taxon>Bacilli</taxon>
        <taxon>Lactobacillales</taxon>
        <taxon>Lactobacillaceae</taxon>
        <taxon>Limosilactobacillus</taxon>
    </lineage>
</organism>
<protein>
    <recommendedName>
        <fullName evidence="6">RNA-binding protein KhpB</fullName>
    </recommendedName>
    <alternativeName>
        <fullName evidence="6">RNA-binding protein EloR</fullName>
    </alternativeName>
</protein>
<evidence type="ECO:0000256" key="7">
    <source>
        <dbReference type="SAM" id="MobiDB-lite"/>
    </source>
</evidence>
<keyword evidence="4 6" id="KW-0143">Chaperone</keyword>
<keyword evidence="2 6" id="KW-0694">RNA-binding</keyword>
<evidence type="ECO:0000256" key="5">
    <source>
        <dbReference type="ARBA" id="ARBA00023316"/>
    </source>
</evidence>
<dbReference type="RefSeq" id="WP_204784818.1">
    <property type="nucleotide sequence ID" value="NZ_CALVGD010000068.1"/>
</dbReference>
<dbReference type="InterPro" id="IPR001374">
    <property type="entry name" value="R3H_dom"/>
</dbReference>
<dbReference type="Gene3D" id="3.30.30.80">
    <property type="entry name" value="probable RNA-binding protein from clostridium symbiosum atcc 14940"/>
    <property type="match status" value="1"/>
</dbReference>
<reference evidence="9 10" key="1">
    <citation type="journal article" date="2021" name="Sci. Rep.">
        <title>The distribution of antibiotic resistance genes in chicken gut microbiota commensals.</title>
        <authorList>
            <person name="Juricova H."/>
            <person name="Matiasovicova J."/>
            <person name="Kubasova T."/>
            <person name="Cejkova D."/>
            <person name="Rychlik I."/>
        </authorList>
    </citation>
    <scope>NUCLEOTIDE SEQUENCE [LARGE SCALE GENOMIC DNA]</scope>
    <source>
        <strain evidence="9 10">An574</strain>
    </source>
</reference>
<evidence type="ECO:0000313" key="9">
    <source>
        <dbReference type="EMBL" id="MBM6940449.1"/>
    </source>
</evidence>
<keyword evidence="1 6" id="KW-0963">Cytoplasm</keyword>
<evidence type="ECO:0000256" key="4">
    <source>
        <dbReference type="ARBA" id="ARBA00023186"/>
    </source>
</evidence>
<evidence type="ECO:0000256" key="2">
    <source>
        <dbReference type="ARBA" id="ARBA00022884"/>
    </source>
</evidence>
<dbReference type="InterPro" id="IPR032782">
    <property type="entry name" value="KhpB_N"/>
</dbReference>
<dbReference type="HAMAP" id="MF_00867">
    <property type="entry name" value="KhpB"/>
    <property type="match status" value="1"/>
</dbReference>
<comment type="subcellular location">
    <subcellularLocation>
        <location evidence="6">Cytoplasm</location>
    </subcellularLocation>
</comment>
<dbReference type="SMART" id="SM01245">
    <property type="entry name" value="Jag_N"/>
    <property type="match status" value="1"/>
</dbReference>
<dbReference type="Gene3D" id="3.30.1370.50">
    <property type="entry name" value="R3H-like domain"/>
    <property type="match status" value="1"/>
</dbReference>
<evidence type="ECO:0000256" key="6">
    <source>
        <dbReference type="HAMAP-Rule" id="MF_00867"/>
    </source>
</evidence>
<name>A0ABS2GZ95_9LACO</name>
<keyword evidence="3 6" id="KW-0133">Cell shape</keyword>
<dbReference type="Gene3D" id="3.30.300.20">
    <property type="match status" value="1"/>
</dbReference>
<keyword evidence="5 6" id="KW-0961">Cell wall biogenesis/degradation</keyword>
<dbReference type="InterPro" id="IPR038247">
    <property type="entry name" value="Jag_N_dom_sf"/>
</dbReference>
<dbReference type="InterPro" id="IPR036867">
    <property type="entry name" value="R3H_dom_sf"/>
</dbReference>
<gene>
    <name evidence="6" type="primary">khpB</name>
    <name evidence="6" type="synonym">eloR</name>
    <name evidence="9" type="ORF">H5975_02905</name>
</gene>
<dbReference type="SMART" id="SM00393">
    <property type="entry name" value="R3H"/>
    <property type="match status" value="1"/>
</dbReference>
<dbReference type="SUPFAM" id="SSF82708">
    <property type="entry name" value="R3H domain"/>
    <property type="match status" value="1"/>
</dbReference>
<comment type="subunit">
    <text evidence="6">Forms a complex with KhpA.</text>
</comment>
<comment type="similarity">
    <text evidence="6">Belongs to the KhpB RNA-binding protein family.</text>
</comment>
<dbReference type="InterPro" id="IPR039247">
    <property type="entry name" value="KhpB"/>
</dbReference>
<comment type="function">
    <text evidence="6">A probable RNA chaperone. Forms a complex with KhpA which binds to cellular RNA and controls its expression. Plays a role in peptidoglycan (PG) homeostasis and cell length regulation.</text>
</comment>
<comment type="caution">
    <text evidence="6">Lacks conserved residue(s) required for the propagation of feature annotation.</text>
</comment>
<dbReference type="InterPro" id="IPR015946">
    <property type="entry name" value="KH_dom-like_a/b"/>
</dbReference>
<dbReference type="Pfam" id="PF14804">
    <property type="entry name" value="Jag_N"/>
    <property type="match status" value="1"/>
</dbReference>
<dbReference type="PROSITE" id="PS51061">
    <property type="entry name" value="R3H"/>
    <property type="match status" value="1"/>
</dbReference>
<comment type="domain">
    <text evidence="6">Has an N-terminal Jag-N domain and 2 RNA-binding domains (KH and R3H).</text>
</comment>
<accession>A0ABS2GZ95</accession>
<evidence type="ECO:0000256" key="1">
    <source>
        <dbReference type="ARBA" id="ARBA00022490"/>
    </source>
</evidence>
<evidence type="ECO:0000256" key="3">
    <source>
        <dbReference type="ARBA" id="ARBA00022960"/>
    </source>
</evidence>
<dbReference type="CDD" id="cd02644">
    <property type="entry name" value="R3H_jag"/>
    <property type="match status" value="1"/>
</dbReference>
<evidence type="ECO:0000313" key="10">
    <source>
        <dbReference type="Proteomes" id="UP000785625"/>
    </source>
</evidence>
<dbReference type="InterPro" id="IPR034079">
    <property type="entry name" value="R3H_KhpB"/>
</dbReference>
<comment type="caution">
    <text evidence="9">The sequence shown here is derived from an EMBL/GenBank/DDBJ whole genome shotgun (WGS) entry which is preliminary data.</text>
</comment>
<dbReference type="PANTHER" id="PTHR35800">
    <property type="entry name" value="PROTEIN JAG"/>
    <property type="match status" value="1"/>
</dbReference>